<organism evidence="2 3">
    <name type="scientific">Rhodococcus navarretei</name>
    <dbReference type="NCBI Taxonomy" id="3128981"/>
    <lineage>
        <taxon>Bacteria</taxon>
        <taxon>Bacillati</taxon>
        <taxon>Actinomycetota</taxon>
        <taxon>Actinomycetes</taxon>
        <taxon>Mycobacteriales</taxon>
        <taxon>Nocardiaceae</taxon>
        <taxon>Rhodococcus</taxon>
    </lineage>
</organism>
<feature type="compositionally biased region" description="Basic and acidic residues" evidence="1">
    <location>
        <begin position="30"/>
        <end position="40"/>
    </location>
</feature>
<dbReference type="RefSeq" id="WP_279393588.1">
    <property type="nucleotide sequence ID" value="NZ_JBBPCN010000001.1"/>
</dbReference>
<evidence type="ECO:0000313" key="3">
    <source>
        <dbReference type="Proteomes" id="UP001456513"/>
    </source>
</evidence>
<evidence type="ECO:0000313" key="2">
    <source>
        <dbReference type="EMBL" id="MEK8073199.1"/>
    </source>
</evidence>
<comment type="caution">
    <text evidence="2">The sequence shown here is derived from an EMBL/GenBank/DDBJ whole genome shotgun (WGS) entry which is preliminary data.</text>
</comment>
<protein>
    <submittedName>
        <fullName evidence="2">Uncharacterized protein</fullName>
    </submittedName>
</protein>
<reference evidence="2 3" key="1">
    <citation type="submission" date="2024-03" db="EMBL/GenBank/DDBJ databases">
        <title>Rhodococcus navarretei sp. nov. and Pseudarthrobacter quantumdoti sp. nov., two new species with the ability to biosynthesize Quantum Dots isolated from soil samples at Union Glacier, Antarctica.</title>
        <authorList>
            <person name="Vargas M."/>
        </authorList>
    </citation>
    <scope>NUCLEOTIDE SEQUENCE [LARGE SCALE GENOMIC DNA]</scope>
    <source>
        <strain evidence="2 3">EXRC-4A-4</strain>
    </source>
</reference>
<evidence type="ECO:0000256" key="1">
    <source>
        <dbReference type="SAM" id="MobiDB-lite"/>
    </source>
</evidence>
<name>A0ABU9D181_9NOCA</name>
<dbReference type="EMBL" id="JBBPCN010000001">
    <property type="protein sequence ID" value="MEK8073199.1"/>
    <property type="molecule type" value="Genomic_DNA"/>
</dbReference>
<gene>
    <name evidence="2" type="ORF">AABD04_20335</name>
</gene>
<proteinExistence type="predicted"/>
<sequence>MSRLRRRERVPMVVRRAGELEGGGAPSTRAGDEATRWRAA</sequence>
<feature type="region of interest" description="Disordered" evidence="1">
    <location>
        <begin position="15"/>
        <end position="40"/>
    </location>
</feature>
<accession>A0ABU9D181</accession>
<keyword evidence="3" id="KW-1185">Reference proteome</keyword>
<dbReference type="Proteomes" id="UP001456513">
    <property type="component" value="Unassembled WGS sequence"/>
</dbReference>